<organism evidence="1 2">
    <name type="scientific">Psilocybe cyanescens</name>
    <dbReference type="NCBI Taxonomy" id="93625"/>
    <lineage>
        <taxon>Eukaryota</taxon>
        <taxon>Fungi</taxon>
        <taxon>Dikarya</taxon>
        <taxon>Basidiomycota</taxon>
        <taxon>Agaricomycotina</taxon>
        <taxon>Agaricomycetes</taxon>
        <taxon>Agaricomycetidae</taxon>
        <taxon>Agaricales</taxon>
        <taxon>Agaricineae</taxon>
        <taxon>Strophariaceae</taxon>
        <taxon>Psilocybe</taxon>
    </lineage>
</organism>
<reference evidence="1 2" key="1">
    <citation type="journal article" date="2018" name="Evol. Lett.">
        <title>Horizontal gene cluster transfer increased hallucinogenic mushroom diversity.</title>
        <authorList>
            <person name="Reynolds H.T."/>
            <person name="Vijayakumar V."/>
            <person name="Gluck-Thaler E."/>
            <person name="Korotkin H.B."/>
            <person name="Matheny P.B."/>
            <person name="Slot J.C."/>
        </authorList>
    </citation>
    <scope>NUCLEOTIDE SEQUENCE [LARGE SCALE GENOMIC DNA]</scope>
    <source>
        <strain evidence="1 2">2631</strain>
    </source>
</reference>
<protein>
    <submittedName>
        <fullName evidence="1">Uncharacterized protein</fullName>
    </submittedName>
</protein>
<evidence type="ECO:0000313" key="1">
    <source>
        <dbReference type="EMBL" id="PPQ84036.1"/>
    </source>
</evidence>
<dbReference type="OrthoDB" id="10671087at2759"/>
<dbReference type="Proteomes" id="UP000283269">
    <property type="component" value="Unassembled WGS sequence"/>
</dbReference>
<dbReference type="AlphaFoldDB" id="A0A409WZX0"/>
<accession>A0A409WZX0</accession>
<dbReference type="EMBL" id="NHYD01002942">
    <property type="protein sequence ID" value="PPQ84036.1"/>
    <property type="molecule type" value="Genomic_DNA"/>
</dbReference>
<keyword evidence="2" id="KW-1185">Reference proteome</keyword>
<evidence type="ECO:0000313" key="2">
    <source>
        <dbReference type="Proteomes" id="UP000283269"/>
    </source>
</evidence>
<gene>
    <name evidence="1" type="ORF">CVT25_000582</name>
</gene>
<comment type="caution">
    <text evidence="1">The sequence shown here is derived from an EMBL/GenBank/DDBJ whole genome shotgun (WGS) entry which is preliminary data.</text>
</comment>
<name>A0A409WZX0_PSICY</name>
<dbReference type="InParanoid" id="A0A409WZX0"/>
<proteinExistence type="predicted"/>
<sequence>MFKAISIPTNPGTLWNILLENGLYIGAGLVRGRIETLNKSVGQPNTSTGVEMCFEAQNVLDFDEHDLATLIHGIFPSEVAELASNFILTLKISGSQIMQLEDDKLHTLTNNNRDALDTLRKLRTSPPEYIAALMPSSRRSSAISFNFRHMKPLTQSRSLSGANLDGWLTRSNQDPVVKSISLAGAEYSEPFSFDNEDHR</sequence>